<evidence type="ECO:0000256" key="7">
    <source>
        <dbReference type="PROSITE-ProRule" id="PRU00175"/>
    </source>
</evidence>
<evidence type="ECO:0000256" key="2">
    <source>
        <dbReference type="ARBA" id="ARBA00022771"/>
    </source>
</evidence>
<dbReference type="PROSITE" id="PS00518">
    <property type="entry name" value="ZF_RING_1"/>
    <property type="match status" value="1"/>
</dbReference>
<dbReference type="PROSITE" id="PS50089">
    <property type="entry name" value="ZF_RING_2"/>
    <property type="match status" value="1"/>
</dbReference>
<reference evidence="12" key="1">
    <citation type="submission" date="2023-06" db="EMBL/GenBank/DDBJ databases">
        <title>Genome-scale phylogeny and comparative genomics of the fungal order Sordariales.</title>
        <authorList>
            <consortium name="Lawrence Berkeley National Laboratory"/>
            <person name="Hensen N."/>
            <person name="Bonometti L."/>
            <person name="Westerberg I."/>
            <person name="Brannstrom I.O."/>
            <person name="Guillou S."/>
            <person name="Cros-Aarteil S."/>
            <person name="Calhoun S."/>
            <person name="Haridas S."/>
            <person name="Kuo A."/>
            <person name="Mondo S."/>
            <person name="Pangilinan J."/>
            <person name="Riley R."/>
            <person name="Labutti K."/>
            <person name="Andreopoulos B."/>
            <person name="Lipzen A."/>
            <person name="Chen C."/>
            <person name="Yanf M."/>
            <person name="Daum C."/>
            <person name="Ng V."/>
            <person name="Clum A."/>
            <person name="Steindorff A."/>
            <person name="Ohm R."/>
            <person name="Martin F."/>
            <person name="Silar P."/>
            <person name="Natvig D."/>
            <person name="Lalanne C."/>
            <person name="Gautier V."/>
            <person name="Ament-Velasquez S.L."/>
            <person name="Kruys A."/>
            <person name="Hutchinson M.I."/>
            <person name="Powell A.J."/>
            <person name="Barry K."/>
            <person name="Miller A.N."/>
            <person name="Grigoriev I.V."/>
            <person name="Debuchy R."/>
            <person name="Gladieux P."/>
            <person name="Thoren M.H."/>
            <person name="Johannesson H."/>
        </authorList>
    </citation>
    <scope>NUCLEOTIDE SEQUENCE</scope>
    <source>
        <strain evidence="12">SMH4607-1</strain>
    </source>
</reference>
<dbReference type="GO" id="GO:0019369">
    <property type="term" value="P:arachidonate metabolic process"/>
    <property type="evidence" value="ECO:0007669"/>
    <property type="project" value="TreeGrafter"/>
</dbReference>
<dbReference type="GO" id="GO:0016020">
    <property type="term" value="C:membrane"/>
    <property type="evidence" value="ECO:0007669"/>
    <property type="project" value="TreeGrafter"/>
</dbReference>
<keyword evidence="3 8" id="KW-0378">Hydrolase</keyword>
<sequence length="1529" mass="172114">MDPTSPPGIDEKLLCVDCEESCDSRLVFCSTCEGYYCEVCWPLQPLHRPGRATAKTHQKVELDLYLRLWNTFNPDPRCQESLHREDEGTIWFSVQREGDATDQRKILLDSGRYASLVANGSEGNHLVRYPSIVSFVGQTGAGKSTLLKILIERQFPLLAKEMDHAACVGNFSTPVVGSYENSTVPTSGDVHLYADPATYFKESPTYFVDSEGLEGGEAAPIATRYREREQDRLASAKIKLGRSKSRLTKTKRERLSREVSRPIYWMDAPEKNKREFAVTHFYPRILYTFSDVIVFVLRNARTFESVVVTRLIEWAAEVLNASTNQPRLPHAIIVLNAADARTNPNEWDVNYATDSLLDSVIGSVPSAHESERVIKLMKHWDLPEKPVRNLRDLLLCYYSSVRVVYVPDDGQYLKLEEQVGKLYNEIQSTCYASHNSKRQARMRMNADELDELFQAALEHFSQSLDSPFDLVEAARKNTCVPRDFAGNVTKLAVAVRNVLQQKLPNDNSGSGGALQIGIKEIFKPLSLMVASSIFLECSRGGWKGSAIQFFEKNYQQPCIEALQAFYEQFWPCEYQFDGRRGRCVNTLERHQKGHQLKGRQRPGNYVTAYPIQQMLPQWRKWVYTWIAHFQSWLESQTTARETTVTEEDLVSQIHQHNMHKFYEQVKGSLQYTSHSVCLCCLRELPEHPLQCGHVLCTSCMKTYGELESRLKESHGKSSQSLKQKGQVSLSTCPLHPPSKNQFRVTEAQTVTLKPDGAGVRLLCLDGGGIRGVAELEVLRSIEEYLGGNIPIQSFFDLIVGTRFVGWTSTSQVGGFVLTSLFYSTGGIVAAGIGIGDWRVGECIKRFMDLADKAFSRRRFVGVHDLPVLRKAGRKYRTKPFETILQELFGEDEYLFGGFQPDPKSYKTKVALTSTTATGSTAVVLANYNRPDDSPFTRFIRPDRPEHELKIWEAIRATTAAPGFFRPFVKKETGERFVDGAVYHNNPVYVAFEESRLLWPDVRHCLPDIILSIGTGHNREVTHRVSSALSADSGGADGVRPPEVRRASIPRQAAGQNADASVNQGYEVFQNVKVILARMSNVLNSQLIWDSFKKERTMTTPRHEVRSVTQRFQRIDPYLGYEPPRLDDKAKMKQLKDTVSQRLEYDRVYSRKVRHVAHRLVASCFYFEKLRHDSLGAGHYEFDGRILCRFPNNSEELSHLGTFLQSHHDQTVKGRGRAHLFFRIEEPGRPHREVELTKEVLSNMSQGLRSIFDLEKLTYQVSNKNAEVTISLAFWDTRAEIIPISGFPRKIVAETPPPASPAATMASTPKLSADGYWESMSTDVDSYPTPLASPSWPPELSGSLLSMPGICEKEEEDNGNWHDRWAIRRPFFGSTMGEARGIHRLIPSLGNLRTKSRSPNGSEAPVSPAMQTPTLGEDFTENQFIPARDIKGKGISVAPPASKLSEEEEDEDEMGLHRAIELTLESPSKEGRGGGTNGPGAASGAGNRYAADRRDLVQLQRALSLCLLEGGFVPEYEEEGDEDAEEDSDF</sequence>
<evidence type="ECO:0000256" key="1">
    <source>
        <dbReference type="ARBA" id="ARBA00022723"/>
    </source>
</evidence>
<dbReference type="InterPro" id="IPR017907">
    <property type="entry name" value="Znf_RING_CS"/>
</dbReference>
<evidence type="ECO:0000313" key="13">
    <source>
        <dbReference type="Proteomes" id="UP001172102"/>
    </source>
</evidence>
<feature type="active site" description="Proton acceptor" evidence="8">
    <location>
        <position position="978"/>
    </location>
</feature>
<protein>
    <recommendedName>
        <fullName evidence="14">PNPLA domain-containing protein</fullName>
    </recommendedName>
</protein>
<keyword evidence="6 8" id="KW-0443">Lipid metabolism</keyword>
<evidence type="ECO:0000313" key="12">
    <source>
        <dbReference type="EMBL" id="KAK0708400.1"/>
    </source>
</evidence>
<dbReference type="SUPFAM" id="SSF52151">
    <property type="entry name" value="FabD/lysophospholipase-like"/>
    <property type="match status" value="1"/>
</dbReference>
<dbReference type="CDD" id="cd07199">
    <property type="entry name" value="Pat17_PNPLA8_PNPLA9_like"/>
    <property type="match status" value="1"/>
</dbReference>
<evidence type="ECO:0000259" key="11">
    <source>
        <dbReference type="PROSITE" id="PS51635"/>
    </source>
</evidence>
<dbReference type="Gene3D" id="3.40.1090.10">
    <property type="entry name" value="Cytosolic phospholipase A2 catalytic domain"/>
    <property type="match status" value="2"/>
</dbReference>
<dbReference type="GO" id="GO:0047499">
    <property type="term" value="F:calcium-independent phospholipase A2 activity"/>
    <property type="evidence" value="ECO:0007669"/>
    <property type="project" value="TreeGrafter"/>
</dbReference>
<evidence type="ECO:0000256" key="5">
    <source>
        <dbReference type="ARBA" id="ARBA00022963"/>
    </source>
</evidence>
<evidence type="ECO:0000256" key="9">
    <source>
        <dbReference type="SAM" id="MobiDB-lite"/>
    </source>
</evidence>
<evidence type="ECO:0000256" key="6">
    <source>
        <dbReference type="ARBA" id="ARBA00023098"/>
    </source>
</evidence>
<keyword evidence="13" id="KW-1185">Reference proteome</keyword>
<gene>
    <name evidence="12" type="ORF">B0H67DRAFT_590198</name>
</gene>
<dbReference type="GO" id="GO:0008270">
    <property type="term" value="F:zinc ion binding"/>
    <property type="evidence" value="ECO:0007669"/>
    <property type="project" value="UniProtKB-KW"/>
</dbReference>
<dbReference type="PROSITE" id="PS51635">
    <property type="entry name" value="PNPLA"/>
    <property type="match status" value="1"/>
</dbReference>
<comment type="caution">
    <text evidence="12">The sequence shown here is derived from an EMBL/GenBank/DDBJ whole genome shotgun (WGS) entry which is preliminary data.</text>
</comment>
<comment type="caution">
    <text evidence="8">Lacks conserved residue(s) required for the propagation of feature annotation.</text>
</comment>
<evidence type="ECO:0008006" key="14">
    <source>
        <dbReference type="Google" id="ProtNLM"/>
    </source>
</evidence>
<accession>A0AA40A339</accession>
<dbReference type="CDD" id="cd19757">
    <property type="entry name" value="Bbox1"/>
    <property type="match status" value="1"/>
</dbReference>
<dbReference type="Pfam" id="PF01734">
    <property type="entry name" value="Patatin"/>
    <property type="match status" value="1"/>
</dbReference>
<dbReference type="PANTHER" id="PTHR24185">
    <property type="entry name" value="CALCIUM-INDEPENDENT PHOSPHOLIPASE A2-GAMMA"/>
    <property type="match status" value="1"/>
</dbReference>
<keyword evidence="5 8" id="KW-0442">Lipid degradation</keyword>
<keyword evidence="2 7" id="KW-0863">Zinc-finger</keyword>
<feature type="compositionally biased region" description="Gly residues" evidence="9">
    <location>
        <begin position="1472"/>
        <end position="1482"/>
    </location>
</feature>
<feature type="compositionally biased region" description="Polar residues" evidence="9">
    <location>
        <begin position="1390"/>
        <end position="1400"/>
    </location>
</feature>
<dbReference type="InterPro" id="IPR001841">
    <property type="entry name" value="Znf_RING"/>
</dbReference>
<feature type="region of interest" description="Disordered" evidence="9">
    <location>
        <begin position="1390"/>
        <end position="1413"/>
    </location>
</feature>
<proteinExistence type="predicted"/>
<dbReference type="InterPro" id="IPR002641">
    <property type="entry name" value="PNPLA_dom"/>
</dbReference>
<evidence type="ECO:0000259" key="10">
    <source>
        <dbReference type="PROSITE" id="PS50089"/>
    </source>
</evidence>
<evidence type="ECO:0000256" key="8">
    <source>
        <dbReference type="PROSITE-ProRule" id="PRU01161"/>
    </source>
</evidence>
<feature type="region of interest" description="Disordered" evidence="9">
    <location>
        <begin position="1425"/>
        <end position="1486"/>
    </location>
</feature>
<dbReference type="InterPro" id="IPR016035">
    <property type="entry name" value="Acyl_Trfase/lysoPLipase"/>
</dbReference>
<organism evidence="12 13">
    <name type="scientific">Lasiosphaeris hirsuta</name>
    <dbReference type="NCBI Taxonomy" id="260670"/>
    <lineage>
        <taxon>Eukaryota</taxon>
        <taxon>Fungi</taxon>
        <taxon>Dikarya</taxon>
        <taxon>Ascomycota</taxon>
        <taxon>Pezizomycotina</taxon>
        <taxon>Sordariomycetes</taxon>
        <taxon>Sordariomycetidae</taxon>
        <taxon>Sordariales</taxon>
        <taxon>Lasiosphaeriaceae</taxon>
        <taxon>Lasiosphaeris</taxon>
    </lineage>
</organism>
<dbReference type="PANTHER" id="PTHR24185:SF1">
    <property type="entry name" value="CALCIUM-INDEPENDENT PHOSPHOLIPASE A2-GAMMA"/>
    <property type="match status" value="1"/>
</dbReference>
<dbReference type="Proteomes" id="UP001172102">
    <property type="component" value="Unassembled WGS sequence"/>
</dbReference>
<evidence type="ECO:0000256" key="4">
    <source>
        <dbReference type="ARBA" id="ARBA00022833"/>
    </source>
</evidence>
<keyword evidence="1" id="KW-0479">Metal-binding</keyword>
<feature type="region of interest" description="Disordered" evidence="9">
    <location>
        <begin position="1510"/>
        <end position="1529"/>
    </location>
</feature>
<evidence type="ECO:0000256" key="3">
    <source>
        <dbReference type="ARBA" id="ARBA00022801"/>
    </source>
</evidence>
<dbReference type="EMBL" id="JAUKUA010000006">
    <property type="protein sequence ID" value="KAK0708400.1"/>
    <property type="molecule type" value="Genomic_DNA"/>
</dbReference>
<keyword evidence="4" id="KW-0862">Zinc</keyword>
<feature type="short sequence motif" description="DGA/G" evidence="8">
    <location>
        <begin position="978"/>
        <end position="980"/>
    </location>
</feature>
<dbReference type="GO" id="GO:0046486">
    <property type="term" value="P:glycerolipid metabolic process"/>
    <property type="evidence" value="ECO:0007669"/>
    <property type="project" value="UniProtKB-ARBA"/>
</dbReference>
<feature type="compositionally biased region" description="Acidic residues" evidence="9">
    <location>
        <begin position="1514"/>
        <end position="1529"/>
    </location>
</feature>
<dbReference type="GO" id="GO:0016042">
    <property type="term" value="P:lipid catabolic process"/>
    <property type="evidence" value="ECO:0007669"/>
    <property type="project" value="UniProtKB-UniRule"/>
</dbReference>
<feature type="domain" description="PNPLA" evidence="11">
    <location>
        <begin position="762"/>
        <end position="991"/>
    </location>
</feature>
<feature type="domain" description="RING-type" evidence="10">
    <location>
        <begin position="677"/>
        <end position="735"/>
    </location>
</feature>
<feature type="active site" description="Nucleophile" evidence="8">
    <location>
        <position position="823"/>
    </location>
</feature>
<feature type="short sequence motif" description="GXGXXG" evidence="8">
    <location>
        <begin position="766"/>
        <end position="771"/>
    </location>
</feature>
<name>A0AA40A339_9PEZI</name>